<dbReference type="EMBL" id="SMOD01000010">
    <property type="protein sequence ID" value="TDG07571.1"/>
    <property type="molecule type" value="Genomic_DNA"/>
</dbReference>
<protein>
    <submittedName>
        <fullName evidence="1">DUF2164 domain-containing protein</fullName>
    </submittedName>
</protein>
<dbReference type="InterPro" id="IPR018680">
    <property type="entry name" value="DUF2164"/>
</dbReference>
<dbReference type="OrthoDB" id="573733at2"/>
<evidence type="ECO:0000313" key="2">
    <source>
        <dbReference type="Proteomes" id="UP000295606"/>
    </source>
</evidence>
<dbReference type="AlphaFoldDB" id="A0A4R5LDL1"/>
<comment type="caution">
    <text evidence="1">The sequence shown here is derived from an EMBL/GenBank/DDBJ whole genome shotgun (WGS) entry which is preliminary data.</text>
</comment>
<name>A0A4R5LDL1_9BURK</name>
<dbReference type="Pfam" id="PF09932">
    <property type="entry name" value="DUF2164"/>
    <property type="match status" value="1"/>
</dbReference>
<proteinExistence type="predicted"/>
<organism evidence="1 2">
    <name type="scientific">Paraburkholderia guartelaensis</name>
    <dbReference type="NCBI Taxonomy" id="2546446"/>
    <lineage>
        <taxon>Bacteria</taxon>
        <taxon>Pseudomonadati</taxon>
        <taxon>Pseudomonadota</taxon>
        <taxon>Betaproteobacteria</taxon>
        <taxon>Burkholderiales</taxon>
        <taxon>Burkholderiaceae</taxon>
        <taxon>Paraburkholderia</taxon>
    </lineage>
</organism>
<sequence>MSIELPEDARTEAIASIQRYFDANMEEPIGNIAAGALLGFFLEEIAPAVYNKAIADAQESMQARIVDLDIDLHEEPFQYWRKYEQPRRQK</sequence>
<dbReference type="RefSeq" id="WP_133183587.1">
    <property type="nucleotide sequence ID" value="NZ_SMOD01000010.1"/>
</dbReference>
<dbReference type="Proteomes" id="UP000295606">
    <property type="component" value="Unassembled WGS sequence"/>
</dbReference>
<reference evidence="1 2" key="1">
    <citation type="submission" date="2019-03" db="EMBL/GenBank/DDBJ databases">
        <title>Paraburkholderia sp. isolated from native Mimosa gymnas in Guartela State Park, Brazil.</title>
        <authorList>
            <person name="Paulitsch F."/>
            <person name="Hungria M."/>
            <person name="Delamuta J.R.M."/>
            <person name="Ribeiro R.A."/>
            <person name="Dall'Agnol R."/>
            <person name="Silva J.S.B."/>
        </authorList>
    </citation>
    <scope>NUCLEOTIDE SEQUENCE [LARGE SCALE GENOMIC DNA]</scope>
    <source>
        <strain evidence="1 2">CNPSo 3008</strain>
    </source>
</reference>
<gene>
    <name evidence="1" type="ORF">E1N52_15310</name>
</gene>
<evidence type="ECO:0000313" key="1">
    <source>
        <dbReference type="EMBL" id="TDG07571.1"/>
    </source>
</evidence>
<accession>A0A4R5LDL1</accession>